<dbReference type="InterPro" id="IPR027417">
    <property type="entry name" value="P-loop_NTPase"/>
</dbReference>
<organism evidence="3 4">
    <name type="scientific">Vibrio campbellii</name>
    <dbReference type="NCBI Taxonomy" id="680"/>
    <lineage>
        <taxon>Bacteria</taxon>
        <taxon>Pseudomonadati</taxon>
        <taxon>Pseudomonadota</taxon>
        <taxon>Gammaproteobacteria</taxon>
        <taxon>Vibrionales</taxon>
        <taxon>Vibrionaceae</taxon>
        <taxon>Vibrio</taxon>
    </lineage>
</organism>
<dbReference type="SUPFAM" id="SSF52540">
    <property type="entry name" value="P-loop containing nucleoside triphosphate hydrolases"/>
    <property type="match status" value="1"/>
</dbReference>
<protein>
    <submittedName>
        <fullName evidence="3">AAA family ATPase</fullName>
    </submittedName>
</protein>
<dbReference type="InterPro" id="IPR041685">
    <property type="entry name" value="AAA_GajA/Old/RecF-like"/>
</dbReference>
<proteinExistence type="predicted"/>
<accession>A0ABY5IBK6</accession>
<dbReference type="Pfam" id="PF13304">
    <property type="entry name" value="AAA_21"/>
    <property type="match status" value="1"/>
</dbReference>
<dbReference type="InterPro" id="IPR051396">
    <property type="entry name" value="Bact_Antivir_Def_Nuclease"/>
</dbReference>
<evidence type="ECO:0000259" key="2">
    <source>
        <dbReference type="Pfam" id="PF13304"/>
    </source>
</evidence>
<keyword evidence="4" id="KW-1185">Reference proteome</keyword>
<evidence type="ECO:0000313" key="3">
    <source>
        <dbReference type="EMBL" id="UTZ31429.1"/>
    </source>
</evidence>
<dbReference type="PANTHER" id="PTHR43581">
    <property type="entry name" value="ATP/GTP PHOSPHATASE"/>
    <property type="match status" value="1"/>
</dbReference>
<dbReference type="Proteomes" id="UP001059912">
    <property type="component" value="Chromosome 1"/>
</dbReference>
<feature type="domain" description="ATPase AAA-type core" evidence="2">
    <location>
        <begin position="269"/>
        <end position="376"/>
    </location>
</feature>
<evidence type="ECO:0000313" key="4">
    <source>
        <dbReference type="Proteomes" id="UP001059912"/>
    </source>
</evidence>
<evidence type="ECO:0000259" key="1">
    <source>
        <dbReference type="Pfam" id="PF13175"/>
    </source>
</evidence>
<dbReference type="RefSeq" id="WP_255897918.1">
    <property type="nucleotide sequence ID" value="NZ_CP050470.1"/>
</dbReference>
<dbReference type="InterPro" id="IPR003959">
    <property type="entry name" value="ATPase_AAA_core"/>
</dbReference>
<dbReference type="EMBL" id="CP050470">
    <property type="protein sequence ID" value="UTZ31429.1"/>
    <property type="molecule type" value="Genomic_DNA"/>
</dbReference>
<dbReference type="Pfam" id="PF13175">
    <property type="entry name" value="AAA_15"/>
    <property type="match status" value="1"/>
</dbReference>
<name>A0ABY5IBK6_9VIBR</name>
<reference evidence="3" key="1">
    <citation type="submission" date="2020-03" db="EMBL/GenBank/DDBJ databases">
        <title>Five strains of Vibrio campbellii isolated from Mariana Trench.</title>
        <authorList>
            <person name="Liang J."/>
            <person name="Zhang X.-H."/>
        </authorList>
    </citation>
    <scope>NUCLEOTIDE SEQUENCE</scope>
    <source>
        <strain evidence="3">LJC013</strain>
    </source>
</reference>
<dbReference type="PANTHER" id="PTHR43581:SF4">
    <property type="entry name" value="ATP_GTP PHOSPHATASE"/>
    <property type="match status" value="1"/>
</dbReference>
<gene>
    <name evidence="3" type="ORF">HB762_08430</name>
</gene>
<feature type="domain" description="Endonuclease GajA/Old nuclease/RecF-like AAA" evidence="1">
    <location>
        <begin position="1"/>
        <end position="83"/>
    </location>
</feature>
<sequence length="630" mass="71777">MRLKSIYISEYKNLKDFRLEFSQEHFLEVFVGKNGSGKSNFIEALLEVLRHIYQYDWGDNRHELLFSYELIYGINAQEIKIEFDFATEQLKVNGTDRATVGTTPKPDNILTYYAGHNPAVSALLSSFEEKFSRRIIRADHDESRPFIGISSTYNDLLLAVISLLPDTSNAKQYVTDKLGIEEIVNDFKVNLQRPLYAQKTTSSQYDVQVGDDSTKYWKLAGTSLESLEALEYCFSDPDPTGRIRTEGYLPGSDTYQLYFSLNKIREQFPDYSAHDYFRVFDNLKTLGMLESITLTLKTSEGHEITSNMFSDGQFQAIYLYAVSEIFKDSNCITIMDEPDSFLHPEWQAECSEQVQALSAEAAASNHVVMTTHSAVTLINSPHTRVKYFDLRDGTANVYALPKRIAVERLCSNVIRYAEEEQLLSILNAIEIENKPVFFTEGNTDPIIIKEAWHKLYEGQDMPFIPFYAFSCTYMKQLITDLRIQEEMQGKPVFSLFDFDKAYLSWDGLKGDVVHGDIDTGIVKKWEKGNSYAVMLPVPDIPAIRAQVISDEATKAHYGGESLCEIEHLLFGEDTQDYFKESPCKGGGKIVEFISDSKKVEFAKTVVPNLPKENFEVFRPMLDWIAAKCVA</sequence>
<dbReference type="Gene3D" id="3.40.50.300">
    <property type="entry name" value="P-loop containing nucleotide triphosphate hydrolases"/>
    <property type="match status" value="1"/>
</dbReference>